<keyword evidence="1" id="KW-0732">Signal</keyword>
<dbReference type="RefSeq" id="WP_168038505.1">
    <property type="nucleotide sequence ID" value="NZ_JAATJH010000005.1"/>
</dbReference>
<comment type="caution">
    <text evidence="2">The sequence shown here is derived from an EMBL/GenBank/DDBJ whole genome shotgun (WGS) entry which is preliminary data.</text>
</comment>
<dbReference type="Gene3D" id="2.40.160.60">
    <property type="entry name" value="Outer membrane protein transport protein (OMPP1/FadL/TodX)"/>
    <property type="match status" value="2"/>
</dbReference>
<dbReference type="EMBL" id="JAATJH010000005">
    <property type="protein sequence ID" value="NJC27411.1"/>
    <property type="molecule type" value="Genomic_DNA"/>
</dbReference>
<dbReference type="SUPFAM" id="SSF56935">
    <property type="entry name" value="Porins"/>
    <property type="match status" value="1"/>
</dbReference>
<evidence type="ECO:0000313" key="3">
    <source>
        <dbReference type="Proteomes" id="UP000770785"/>
    </source>
</evidence>
<evidence type="ECO:0000256" key="1">
    <source>
        <dbReference type="SAM" id="SignalP"/>
    </source>
</evidence>
<dbReference type="Proteomes" id="UP000770785">
    <property type="component" value="Unassembled WGS sequence"/>
</dbReference>
<name>A0ABX0XEU5_9BACT</name>
<keyword evidence="3" id="KW-1185">Reference proteome</keyword>
<accession>A0ABX0XEU5</accession>
<organism evidence="2 3">
    <name type="scientific">Neolewinella antarctica</name>
    <dbReference type="NCBI Taxonomy" id="442734"/>
    <lineage>
        <taxon>Bacteria</taxon>
        <taxon>Pseudomonadati</taxon>
        <taxon>Bacteroidota</taxon>
        <taxon>Saprospiria</taxon>
        <taxon>Saprospirales</taxon>
        <taxon>Lewinellaceae</taxon>
        <taxon>Neolewinella</taxon>
    </lineage>
</organism>
<reference evidence="2 3" key="1">
    <citation type="submission" date="2020-03" db="EMBL/GenBank/DDBJ databases">
        <title>Genomic Encyclopedia of Type Strains, Phase IV (KMG-IV): sequencing the most valuable type-strain genomes for metagenomic binning, comparative biology and taxonomic classification.</title>
        <authorList>
            <person name="Goeker M."/>
        </authorList>
    </citation>
    <scope>NUCLEOTIDE SEQUENCE [LARGE SCALE GENOMIC DNA]</scope>
    <source>
        <strain evidence="2 3">DSM 105096</strain>
    </source>
</reference>
<sequence>MTRLPLLAAFFLCLFGADAFAQADPPPRFLPVRVEDALRFGNTNVMGSARFMGTGGSMTPIGVDFTSLHTNPAGIGWNRSSYAALSAGFANTATNANLRRISGSNESTSESAGSFSVPSAGLVWSGDTRSLLWPTLNFGFSFTRLADYNETINYGGQSQGSIIDAIVEDFIDLYDADFGDTGEGFRADLILDIEDRIGEGALLPFEDDRILRLDELGFYSEFNLDVNEGAEIERSGTVERSGSMNELAFGVGGNYDNKVLWGLSIGIPFMQFTENKTYQEIDRDNQLENYEDASFNESLELDGTGANFKLGAIYLPTPEARVSVSLQTPTFWTIDETYFTDLEYNYTADDEARGGNALSPVSQAVVNLRTPWQFNAGFGYLINRKGFLSADVNYTNFAGNEFSTEDFATLEEAANDDIDATLKSSINVRVGGEINIDPLQVRAGVGYRTVPTQDFRYDESESLLTYSGGVGYNAGKFFVDVAARYEGGNAFYAPYKSFDFEPQVVDTDRSRITGVITVGFRGF</sequence>
<evidence type="ECO:0000313" key="2">
    <source>
        <dbReference type="EMBL" id="NJC27411.1"/>
    </source>
</evidence>
<feature type="chain" id="PRO_5045971438" evidence="1">
    <location>
        <begin position="22"/>
        <end position="523"/>
    </location>
</feature>
<protein>
    <submittedName>
        <fullName evidence="2">Uncharacterized protein</fullName>
    </submittedName>
</protein>
<proteinExistence type="predicted"/>
<feature type="signal peptide" evidence="1">
    <location>
        <begin position="1"/>
        <end position="21"/>
    </location>
</feature>
<gene>
    <name evidence="2" type="ORF">GGR27_002928</name>
</gene>